<protein>
    <submittedName>
        <fullName evidence="1">Uncharacterized protein</fullName>
    </submittedName>
</protein>
<proteinExistence type="predicted"/>
<reference evidence="1" key="1">
    <citation type="journal article" date="2020" name="Nature">
        <title>Giant virus diversity and host interactions through global metagenomics.</title>
        <authorList>
            <person name="Schulz F."/>
            <person name="Roux S."/>
            <person name="Paez-Espino D."/>
            <person name="Jungbluth S."/>
            <person name="Walsh D.A."/>
            <person name="Denef V.J."/>
            <person name="McMahon K.D."/>
            <person name="Konstantinidis K.T."/>
            <person name="Eloe-Fadrosh E.A."/>
            <person name="Kyrpides N.C."/>
            <person name="Woyke T."/>
        </authorList>
    </citation>
    <scope>NUCLEOTIDE SEQUENCE</scope>
    <source>
        <strain evidence="1">GVMAG-S-ERX556126-94</strain>
    </source>
</reference>
<sequence length="170" mass="20520">MYRDTLILLVLKEIFKDPYLVNYIHDIVEGDEVNISFTRHKKKTEMVREDIQILYPGFMRTAIFENMRFNIDDDLEPGYSFYKINPLIPCGYLMNYDKNVPERFPICHYSDFNTDYNGVKIVNDVRKKSKYLRSKIILNRRNEYANLELQQERPISLWYDYETKIFSNLS</sequence>
<organism evidence="1">
    <name type="scientific">viral metagenome</name>
    <dbReference type="NCBI Taxonomy" id="1070528"/>
    <lineage>
        <taxon>unclassified sequences</taxon>
        <taxon>metagenomes</taxon>
        <taxon>organismal metagenomes</taxon>
    </lineage>
</organism>
<evidence type="ECO:0000313" key="1">
    <source>
        <dbReference type="EMBL" id="QHT39010.1"/>
    </source>
</evidence>
<dbReference type="EMBL" id="MN738838">
    <property type="protein sequence ID" value="QHT39010.1"/>
    <property type="molecule type" value="Genomic_DNA"/>
</dbReference>
<name>A0A6C0FHA6_9ZZZZ</name>
<dbReference type="AlphaFoldDB" id="A0A6C0FHA6"/>
<accession>A0A6C0FHA6</accession>